<evidence type="ECO:0000259" key="5">
    <source>
        <dbReference type="Pfam" id="PF00877"/>
    </source>
</evidence>
<protein>
    <recommendedName>
        <fullName evidence="5">NlpC/P60 domain-containing protein</fullName>
    </recommendedName>
</protein>
<evidence type="ECO:0000256" key="1">
    <source>
        <dbReference type="ARBA" id="ARBA00007074"/>
    </source>
</evidence>
<sequence length="104" mass="11978">MAKELGWLPADYKTIKYARDWSLHNNRSILLEEISKVCVEVRFASLDELRAGDVLVFMNGQTSGYGGIYIGEGRMIHAHIRHGIQEDPVSRYQEKLNSVWRVSR</sequence>
<evidence type="ECO:0000256" key="4">
    <source>
        <dbReference type="ARBA" id="ARBA00022807"/>
    </source>
</evidence>
<evidence type="ECO:0000256" key="3">
    <source>
        <dbReference type="ARBA" id="ARBA00022801"/>
    </source>
</evidence>
<dbReference type="EMBL" id="BAFH01000003">
    <property type="protein sequence ID" value="GAB63113.1"/>
    <property type="molecule type" value="Genomic_DNA"/>
</dbReference>
<keyword evidence="7" id="KW-1185">Reference proteome</keyword>
<dbReference type="SUPFAM" id="SSF54001">
    <property type="entry name" value="Cysteine proteinases"/>
    <property type="match status" value="1"/>
</dbReference>
<dbReference type="GO" id="GO:0006508">
    <property type="term" value="P:proteolysis"/>
    <property type="evidence" value="ECO:0007669"/>
    <property type="project" value="UniProtKB-KW"/>
</dbReference>
<dbReference type="STRING" id="247490.KSU1_C1517"/>
<comment type="caution">
    <text evidence="6">The sequence shown here is derived from an EMBL/GenBank/DDBJ whole genome shotgun (WGS) entry which is preliminary data.</text>
</comment>
<dbReference type="Pfam" id="PF00877">
    <property type="entry name" value="NLPC_P60"/>
    <property type="match status" value="1"/>
</dbReference>
<keyword evidence="3" id="KW-0378">Hydrolase</keyword>
<organism evidence="6 7">
    <name type="scientific">Candidatus Jettenia caeni</name>
    <dbReference type="NCBI Taxonomy" id="247490"/>
    <lineage>
        <taxon>Bacteria</taxon>
        <taxon>Pseudomonadati</taxon>
        <taxon>Planctomycetota</taxon>
        <taxon>Candidatus Brocadiia</taxon>
        <taxon>Candidatus Brocadiales</taxon>
        <taxon>Candidatus Brocadiaceae</taxon>
        <taxon>Candidatus Jettenia</taxon>
    </lineage>
</organism>
<dbReference type="GO" id="GO:0008234">
    <property type="term" value="F:cysteine-type peptidase activity"/>
    <property type="evidence" value="ECO:0007669"/>
    <property type="project" value="UniProtKB-KW"/>
</dbReference>
<evidence type="ECO:0000256" key="2">
    <source>
        <dbReference type="ARBA" id="ARBA00022670"/>
    </source>
</evidence>
<evidence type="ECO:0000313" key="7">
    <source>
        <dbReference type="Proteomes" id="UP000002985"/>
    </source>
</evidence>
<keyword evidence="2" id="KW-0645">Protease</keyword>
<dbReference type="InterPro" id="IPR000064">
    <property type="entry name" value="NLP_P60_dom"/>
</dbReference>
<dbReference type="Gene3D" id="3.90.1720.10">
    <property type="entry name" value="endopeptidase domain like (from Nostoc punctiforme)"/>
    <property type="match status" value="1"/>
</dbReference>
<dbReference type="InterPro" id="IPR038765">
    <property type="entry name" value="Papain-like_cys_pep_sf"/>
</dbReference>
<feature type="domain" description="NlpC/P60" evidence="5">
    <location>
        <begin position="29"/>
        <end position="94"/>
    </location>
</feature>
<accession>I3IN18</accession>
<proteinExistence type="inferred from homology"/>
<evidence type="ECO:0000313" key="6">
    <source>
        <dbReference type="EMBL" id="GAB63113.1"/>
    </source>
</evidence>
<name>I3IN18_9BACT</name>
<comment type="similarity">
    <text evidence="1">Belongs to the peptidase C40 family.</text>
</comment>
<dbReference type="Proteomes" id="UP000002985">
    <property type="component" value="Unassembled WGS sequence"/>
</dbReference>
<gene>
    <name evidence="6" type="ORF">KSU1_C1517</name>
</gene>
<reference evidence="6 7" key="1">
    <citation type="journal article" date="2012" name="FEBS Lett.">
        <title>Anammox organism KSU-1 expresses a NirK-type copper-containing nitrite reductase instead of a NirS-type with cytochrome cd1.</title>
        <authorList>
            <person name="Hira D."/>
            <person name="Toh H."/>
            <person name="Migita C.T."/>
            <person name="Okubo H."/>
            <person name="Nishiyama T."/>
            <person name="Hattori M."/>
            <person name="Furukawa K."/>
            <person name="Fujii T."/>
        </authorList>
    </citation>
    <scope>NUCLEOTIDE SEQUENCE [LARGE SCALE GENOMIC DNA]</scope>
</reference>
<keyword evidence="4" id="KW-0788">Thiol protease</keyword>
<dbReference type="AlphaFoldDB" id="I3IN18"/>